<evidence type="ECO:0000313" key="2">
    <source>
        <dbReference type="EMBL" id="MCS3679291.1"/>
    </source>
</evidence>
<accession>A0A9X2TI12</accession>
<dbReference type="AlphaFoldDB" id="A0A9X2TI12"/>
<evidence type="ECO:0000256" key="1">
    <source>
        <dbReference type="SAM" id="MobiDB-lite"/>
    </source>
</evidence>
<dbReference type="EMBL" id="JANUAU010000016">
    <property type="protein sequence ID" value="MCS3679291.1"/>
    <property type="molecule type" value="Genomic_DNA"/>
</dbReference>
<gene>
    <name evidence="2" type="ORF">GGP71_003241</name>
</gene>
<protein>
    <submittedName>
        <fullName evidence="2">Uncharacterized protein</fullName>
    </submittedName>
</protein>
<reference evidence="2" key="1">
    <citation type="submission" date="2022-08" db="EMBL/GenBank/DDBJ databases">
        <title>Genomic Encyclopedia of Type Strains, Phase V (KMG-V): Genome sequencing to study the core and pangenomes of soil and plant-associated prokaryotes.</title>
        <authorList>
            <person name="Whitman W."/>
        </authorList>
    </citation>
    <scope>NUCLEOTIDE SEQUENCE</scope>
    <source>
        <strain evidence="2">0</strain>
    </source>
</reference>
<sequence length="227" mass="25032">MGVGPGQIFSKSRSDICHVRRMSWESRVMGVTCHGSHVSWELRATKACKEPRRLAKKRQVLQEQASPICCQPIFKSAVCSEGSGPYVQQRNAYGKEGRVGMACADRPRTDSRNRCKNGMPRRERWRSSETGLGGLHPEASILDGSSEMGHLRWIIRSGLSEVGLSTVDRPRQTAQDRLSRMDVCKNGSLQSGDGEDALKRAGMASADDRSRLHKPCGQEPTHGTVVT</sequence>
<feature type="region of interest" description="Disordered" evidence="1">
    <location>
        <begin position="110"/>
        <end position="139"/>
    </location>
</feature>
<organism evidence="2 3">
    <name type="scientific">Salinibacter ruber</name>
    <dbReference type="NCBI Taxonomy" id="146919"/>
    <lineage>
        <taxon>Bacteria</taxon>
        <taxon>Pseudomonadati</taxon>
        <taxon>Rhodothermota</taxon>
        <taxon>Rhodothermia</taxon>
        <taxon>Rhodothermales</taxon>
        <taxon>Salinibacteraceae</taxon>
        <taxon>Salinibacter</taxon>
    </lineage>
</organism>
<feature type="region of interest" description="Disordered" evidence="1">
    <location>
        <begin position="183"/>
        <end position="227"/>
    </location>
</feature>
<evidence type="ECO:0000313" key="3">
    <source>
        <dbReference type="Proteomes" id="UP001155027"/>
    </source>
</evidence>
<dbReference type="Proteomes" id="UP001155027">
    <property type="component" value="Unassembled WGS sequence"/>
</dbReference>
<name>A0A9X2TI12_9BACT</name>
<proteinExistence type="predicted"/>
<comment type="caution">
    <text evidence="2">The sequence shown here is derived from an EMBL/GenBank/DDBJ whole genome shotgun (WGS) entry which is preliminary data.</text>
</comment>